<evidence type="ECO:0000313" key="8">
    <source>
        <dbReference type="FlyBase" id="FBgn0031440"/>
    </source>
</evidence>
<feature type="compositionally biased region" description="Basic and acidic residues" evidence="5">
    <location>
        <begin position="112"/>
        <end position="127"/>
    </location>
</feature>
<dbReference type="Pfam" id="PF06886">
    <property type="entry name" value="TPX2"/>
    <property type="match status" value="1"/>
</dbReference>
<proteinExistence type="evidence at transcript level"/>
<feature type="domain" description="TPX2 C-terminal" evidence="6">
    <location>
        <begin position="216"/>
        <end position="272"/>
    </location>
</feature>
<comment type="similarity">
    <text evidence="2">Belongs to the TPX2 family.</text>
</comment>
<dbReference type="OrthoDB" id="1684416at2759"/>
<evidence type="ECO:0000256" key="4">
    <source>
        <dbReference type="ARBA" id="ARBA00023212"/>
    </source>
</evidence>
<dbReference type="FlyBase" id="FBgn0031440">
    <property type="gene designation" value="CG15395"/>
</dbReference>
<name>Q8MZ85_DROME</name>
<feature type="region of interest" description="Disordered" evidence="5">
    <location>
        <begin position="234"/>
        <end position="278"/>
    </location>
</feature>
<dbReference type="HOGENOM" id="CLU_068971_0_0_1"/>
<keyword evidence="3" id="KW-0963">Cytoplasm</keyword>
<feature type="region of interest" description="Disordered" evidence="5">
    <location>
        <begin position="169"/>
        <end position="208"/>
    </location>
</feature>
<dbReference type="AGR" id="FB:FBgn0031440"/>
<evidence type="ECO:0000256" key="1">
    <source>
        <dbReference type="ARBA" id="ARBA00004245"/>
    </source>
</evidence>
<evidence type="ECO:0000313" key="7">
    <source>
        <dbReference type="EMBL" id="AAM29311.1"/>
    </source>
</evidence>
<dbReference type="VEuPathDB" id="VectorBase:FBgn0031440"/>
<dbReference type="UCSC" id="CG15395-RB">
    <property type="organism name" value="d. melanogaster"/>
</dbReference>
<dbReference type="ExpressionAtlas" id="Q8MZ85">
    <property type="expression patterns" value="baseline and differential"/>
</dbReference>
<accession>Q9VQE2</accession>
<feature type="compositionally biased region" description="Polar residues" evidence="5">
    <location>
        <begin position="189"/>
        <end position="203"/>
    </location>
</feature>
<reference evidence="7" key="1">
    <citation type="submission" date="2002-05" db="EMBL/GenBank/DDBJ databases">
        <authorList>
            <person name="Stapleton M."/>
            <person name="Brokstein P."/>
            <person name="Hong L."/>
            <person name="Agbayani A."/>
            <person name="Carlson J."/>
            <person name="Champe M."/>
            <person name="Chavez C."/>
            <person name="Dorsett V."/>
            <person name="Dresnek D."/>
            <person name="Farfan D."/>
            <person name="Frise E."/>
            <person name="George R."/>
            <person name="Gonzalez M."/>
            <person name="Guarin H."/>
            <person name="Kronmiller B."/>
            <person name="Li P."/>
            <person name="Liao G."/>
            <person name="Miranda A."/>
            <person name="Mungall C.J."/>
            <person name="Nunoo J."/>
            <person name="Pacleb J."/>
            <person name="Paragas V."/>
            <person name="Park S."/>
            <person name="Patel S."/>
            <person name="Phouanenavong S."/>
            <person name="Wan K."/>
            <person name="Yu C."/>
            <person name="Lewis S.E."/>
            <person name="Rubin G.M."/>
            <person name="Celniker S."/>
        </authorList>
    </citation>
    <scope>NUCLEOTIDE SEQUENCE</scope>
</reference>
<dbReference type="InterPro" id="IPR027329">
    <property type="entry name" value="TPX2_C"/>
</dbReference>
<protein>
    <submittedName>
        <fullName evidence="7">AT27322p</fullName>
    </submittedName>
</protein>
<dbReference type="Bgee" id="FBgn0031440">
    <property type="expression patterns" value="Expressed in early elongation stage spermatid (Drosophila) in testis and 19 other cell types or tissues"/>
</dbReference>
<accession>Q8MZ85</accession>
<gene>
    <name evidence="7 8" type="ORF">CG15395</name>
</gene>
<keyword evidence="4" id="KW-0206">Cytoskeleton</keyword>
<evidence type="ECO:0000256" key="3">
    <source>
        <dbReference type="ARBA" id="ARBA00022490"/>
    </source>
</evidence>
<feature type="region of interest" description="Disordered" evidence="5">
    <location>
        <begin position="112"/>
        <end position="133"/>
    </location>
</feature>
<comment type="subcellular location">
    <subcellularLocation>
        <location evidence="1">Cytoplasm</location>
        <location evidence="1">Cytoskeleton</location>
    </subcellularLocation>
</comment>
<dbReference type="GO" id="GO:0005856">
    <property type="term" value="C:cytoskeleton"/>
    <property type="evidence" value="ECO:0007669"/>
    <property type="project" value="UniProtKB-SubCell"/>
</dbReference>
<dbReference type="EMBL" id="AY113306">
    <property type="protein sequence ID" value="AAM29311.1"/>
    <property type="molecule type" value="mRNA"/>
</dbReference>
<sequence length="278" mass="32904">MIIMSDSKAEYNWGDLGVESMESFASAISEEFPRLQQHREQVEQLQRRGRQIVSQAQQHSQVLVSNLFKNMKISCEKPTFPPQVSAPKAYRFKDIYSSRKDQLIRECREQERKQREFHSRPMPDFRQAHSRQSSRVVVHRITCPTTPNVLKNSREMEEKRRLRVEQLQRERELESQLHKMQAPRAKPIPQSSRQPLKSSNRPSSAVPAARVKVEPFNLSAESRVQQRRIFNIQTSKAQEARRRELEDQRQRAEREAYQKLRQRTTFRARPNPFSQTAR</sequence>
<dbReference type="AlphaFoldDB" id="Q8MZ85"/>
<evidence type="ECO:0000256" key="2">
    <source>
        <dbReference type="ARBA" id="ARBA00005885"/>
    </source>
</evidence>
<evidence type="ECO:0000256" key="5">
    <source>
        <dbReference type="SAM" id="MobiDB-lite"/>
    </source>
</evidence>
<evidence type="ECO:0000259" key="6">
    <source>
        <dbReference type="Pfam" id="PF06886"/>
    </source>
</evidence>
<feature type="compositionally biased region" description="Basic and acidic residues" evidence="5">
    <location>
        <begin position="238"/>
        <end position="258"/>
    </location>
</feature>
<organism evidence="7">
    <name type="scientific">Drosophila melanogaster</name>
    <name type="common">Fruit fly</name>
    <dbReference type="NCBI Taxonomy" id="7227"/>
    <lineage>
        <taxon>Eukaryota</taxon>
        <taxon>Metazoa</taxon>
        <taxon>Ecdysozoa</taxon>
        <taxon>Arthropoda</taxon>
        <taxon>Hexapoda</taxon>
        <taxon>Insecta</taxon>
        <taxon>Pterygota</taxon>
        <taxon>Neoptera</taxon>
        <taxon>Endopterygota</taxon>
        <taxon>Diptera</taxon>
        <taxon>Brachycera</taxon>
        <taxon>Muscomorpha</taxon>
        <taxon>Ephydroidea</taxon>
        <taxon>Drosophilidae</taxon>
        <taxon>Drosophila</taxon>
        <taxon>Sophophora</taxon>
    </lineage>
</organism>